<feature type="binding site" evidence="12">
    <location>
        <position position="123"/>
    </location>
    <ligand>
        <name>S-adenosyl-L-methionine</name>
        <dbReference type="ChEBI" id="CHEBI:59789"/>
    </ligand>
</feature>
<feature type="binding site" evidence="12">
    <location>
        <begin position="332"/>
        <end position="334"/>
    </location>
    <ligand>
        <name>GTP</name>
        <dbReference type="ChEBI" id="CHEBI:37565"/>
    </ligand>
</feature>
<dbReference type="Proteomes" id="UP000019226">
    <property type="component" value="Chromosome"/>
</dbReference>
<dbReference type="InterPro" id="IPR013483">
    <property type="entry name" value="MoaA"/>
</dbReference>
<reference evidence="16" key="1">
    <citation type="submission" date="2013-02" db="EMBL/GenBank/DDBJ databases">
        <title>The complete genome sequence of Corynebacterium casei LMG S-19264 (=DSM 44701).</title>
        <authorList>
            <person name="Ruckert C."/>
            <person name="Albersmeier A."/>
            <person name="Kalinowski J."/>
        </authorList>
    </citation>
    <scope>NUCLEOTIDE SEQUENCE [LARGE SCALE GENOMIC DNA]</scope>
    <source>
        <strain evidence="16">LMG S-19264</strain>
    </source>
</reference>
<feature type="binding site" evidence="12">
    <location>
        <position position="249"/>
    </location>
    <ligand>
        <name>S-adenosyl-L-methionine</name>
        <dbReference type="ChEBI" id="CHEBI:59789"/>
    </ligand>
</feature>
<keyword evidence="3 12" id="KW-0949">S-adenosyl-L-methionine</keyword>
<gene>
    <name evidence="12 15" type="primary">moaA</name>
    <name evidence="15" type="ORF">CCASEI_08725</name>
</gene>
<evidence type="ECO:0000313" key="15">
    <source>
        <dbReference type="EMBL" id="AHI20308.1"/>
    </source>
</evidence>
<comment type="pathway">
    <text evidence="12">Cofactor biosynthesis; molybdopterin biosynthesis.</text>
</comment>
<feature type="binding site" evidence="12">
    <location>
        <position position="344"/>
    </location>
    <ligand>
        <name>[4Fe-4S] cluster</name>
        <dbReference type="ChEBI" id="CHEBI:49883"/>
        <label>2</label>
        <note>4Fe-4S-substrate</note>
    </ligand>
</feature>
<feature type="binding site" evidence="12">
    <location>
        <position position="82"/>
    </location>
    <ligand>
        <name>[4Fe-4S] cluster</name>
        <dbReference type="ChEBI" id="CHEBI:49883"/>
        <label>1</label>
        <note>4Fe-4S-S-AdoMet</note>
    </ligand>
</feature>
<dbReference type="Gene3D" id="3.20.20.70">
    <property type="entry name" value="Aldolase class I"/>
    <property type="match status" value="1"/>
</dbReference>
<feature type="region of interest" description="Disordered" evidence="13">
    <location>
        <begin position="26"/>
        <end position="55"/>
    </location>
</feature>
<proteinExistence type="inferred from homology"/>
<evidence type="ECO:0000256" key="13">
    <source>
        <dbReference type="SAM" id="MobiDB-lite"/>
    </source>
</evidence>
<evidence type="ECO:0000256" key="2">
    <source>
        <dbReference type="ARBA" id="ARBA00022485"/>
    </source>
</evidence>
<evidence type="ECO:0000256" key="6">
    <source>
        <dbReference type="ARBA" id="ARBA00023004"/>
    </source>
</evidence>
<dbReference type="GeneID" id="82877879"/>
<dbReference type="CDD" id="cd21117">
    <property type="entry name" value="Twitch_MoaA"/>
    <property type="match status" value="1"/>
</dbReference>
<keyword evidence="6 12" id="KW-0408">Iron</keyword>
<dbReference type="InterPro" id="IPR006638">
    <property type="entry name" value="Elp3/MiaA/NifB-like_rSAM"/>
</dbReference>
<evidence type="ECO:0000256" key="1">
    <source>
        <dbReference type="ARBA" id="ARBA00012167"/>
    </source>
</evidence>
<keyword evidence="7 12" id="KW-0411">Iron-sulfur</keyword>
<evidence type="ECO:0000256" key="9">
    <source>
        <dbReference type="ARBA" id="ARBA00023150"/>
    </source>
</evidence>
<dbReference type="Pfam" id="PF04055">
    <property type="entry name" value="Radical_SAM"/>
    <property type="match status" value="1"/>
</dbReference>
<dbReference type="InterPro" id="IPR007197">
    <property type="entry name" value="rSAM"/>
</dbReference>
<dbReference type="SUPFAM" id="SSF102114">
    <property type="entry name" value="Radical SAM enzymes"/>
    <property type="match status" value="1"/>
</dbReference>
<protein>
    <recommendedName>
        <fullName evidence="1 12">GTP 3',8-cyclase</fullName>
        <ecNumber evidence="1 12">4.1.99.22</ecNumber>
    </recommendedName>
    <alternativeName>
        <fullName evidence="12">Molybdenum cofactor biosynthesis protein A</fullName>
    </alternativeName>
</protein>
<sequence>MTLQISSPNTHAGQAAENNSVSLGLPQLGLNHASAGTAPHLPEDLPPAEEDGSRRLKDKFGRVARDLRVSLTDRCNLRCTYCMPAEGLEWMATEQTLSDDETIRLITLAVTQLGIRQIRFTGGEPLLRKSLEYIIAETKKLRTDEGKPPSIAMTTNGLGLDRRVHKLKEAGLDRVNISLDTIDHKRYAQLTRRDRLDGVMKAIDASIAAGLNPVKINAVVMPGINEDDIVPLAKFALRTGAQLRFIEQMPLGPREKWKRSDMVTAEEILERLSAKLDLTPAEEPRGSAPAQLWNAVLPNDTGSINGSATGPLTGSIGVIASVTRPFCGDCDRTRLTTDGAVRNCLFGNSETSLRDLMRAGASDDEVMAAWAGEMWRKKPGHGMDDEGFLQPDRPMSAIGG</sequence>
<dbReference type="PROSITE" id="PS01305">
    <property type="entry name" value="MOAA_NIFB_PQQE"/>
    <property type="match status" value="1"/>
</dbReference>
<dbReference type="SFLD" id="SFLDG01067">
    <property type="entry name" value="SPASM/twitch_domain_containing"/>
    <property type="match status" value="1"/>
</dbReference>
<evidence type="ECO:0000259" key="14">
    <source>
        <dbReference type="PROSITE" id="PS51918"/>
    </source>
</evidence>
<keyword evidence="10 12" id="KW-0456">Lyase</keyword>
<accession>A0ABM5PQL7</accession>
<comment type="similarity">
    <text evidence="12">Belongs to the radical SAM superfamily. MoaA family.</text>
</comment>
<name>A0ABM5PQL7_9CORY</name>
<evidence type="ECO:0000256" key="3">
    <source>
        <dbReference type="ARBA" id="ARBA00022691"/>
    </source>
</evidence>
<dbReference type="PANTHER" id="PTHR22960:SF0">
    <property type="entry name" value="MOLYBDENUM COFACTOR BIOSYNTHESIS PROTEIN 1"/>
    <property type="match status" value="1"/>
</dbReference>
<keyword evidence="8 12" id="KW-0342">GTP-binding</keyword>
<dbReference type="InterPro" id="IPR000385">
    <property type="entry name" value="MoaA_NifB_PqqE_Fe-S-bd_CS"/>
</dbReference>
<keyword evidence="4 12" id="KW-0479">Metal-binding</keyword>
<dbReference type="InterPro" id="IPR050105">
    <property type="entry name" value="MoCo_biosynth_MoaA/MoaC"/>
</dbReference>
<dbReference type="InterPro" id="IPR013785">
    <property type="entry name" value="Aldolase_TIM"/>
</dbReference>
<feature type="binding site" evidence="12">
    <location>
        <position position="215"/>
    </location>
    <ligand>
        <name>GTP</name>
        <dbReference type="ChEBI" id="CHEBI:37565"/>
    </ligand>
</feature>
<dbReference type="EC" id="4.1.99.22" evidence="1 12"/>
<dbReference type="RefSeq" id="WP_006823390.1">
    <property type="nucleotide sequence ID" value="NZ_CP004350.1"/>
</dbReference>
<evidence type="ECO:0000256" key="8">
    <source>
        <dbReference type="ARBA" id="ARBA00023134"/>
    </source>
</evidence>
<feature type="region of interest" description="Disordered" evidence="13">
    <location>
        <begin position="381"/>
        <end position="400"/>
    </location>
</feature>
<evidence type="ECO:0000256" key="5">
    <source>
        <dbReference type="ARBA" id="ARBA00022741"/>
    </source>
</evidence>
<dbReference type="PROSITE" id="PS51918">
    <property type="entry name" value="RADICAL_SAM"/>
    <property type="match status" value="1"/>
</dbReference>
<dbReference type="SMART" id="SM00729">
    <property type="entry name" value="Elp3"/>
    <property type="match status" value="1"/>
</dbReference>
<comment type="subunit">
    <text evidence="12">Monomer and homodimer.</text>
</comment>
<dbReference type="HAMAP" id="MF_01225_B">
    <property type="entry name" value="MoaA_B"/>
    <property type="match status" value="1"/>
</dbReference>
<feature type="binding site" evidence="12">
    <location>
        <position position="79"/>
    </location>
    <ligand>
        <name>[4Fe-4S] cluster</name>
        <dbReference type="ChEBI" id="CHEBI:49883"/>
        <label>1</label>
        <note>4Fe-4S-S-AdoMet</note>
    </ligand>
</feature>
<keyword evidence="2 12" id="KW-0004">4Fe-4S</keyword>
<feature type="binding site" evidence="12">
    <location>
        <position position="154"/>
    </location>
    <ligand>
        <name>GTP</name>
        <dbReference type="ChEBI" id="CHEBI:37565"/>
    </ligand>
</feature>
<dbReference type="InterPro" id="IPR040064">
    <property type="entry name" value="MoaA-like"/>
</dbReference>
<feature type="domain" description="Radical SAM core" evidence="14">
    <location>
        <begin position="59"/>
        <end position="281"/>
    </location>
</feature>
<evidence type="ECO:0000256" key="11">
    <source>
        <dbReference type="ARBA" id="ARBA00048697"/>
    </source>
</evidence>
<comment type="cofactor">
    <cofactor evidence="12">
        <name>[4Fe-4S] cluster</name>
        <dbReference type="ChEBI" id="CHEBI:49883"/>
    </cofactor>
    <text evidence="12">Binds 2 [4Fe-4S] clusters. Binds 1 [4Fe-4S] cluster coordinated with 3 cysteines and an exchangeable S-adenosyl-L-methionine and 1 [4Fe-4S] cluster coordinated with 3 cysteines and the GTP-derived substrate.</text>
</comment>
<feature type="binding site" evidence="12">
    <location>
        <position position="178"/>
    </location>
    <ligand>
        <name>S-adenosyl-L-methionine</name>
        <dbReference type="ChEBI" id="CHEBI:59789"/>
    </ligand>
</feature>
<feature type="binding site" evidence="12">
    <location>
        <position position="68"/>
    </location>
    <ligand>
        <name>GTP</name>
        <dbReference type="ChEBI" id="CHEBI:37565"/>
    </ligand>
</feature>
<feature type="binding site" evidence="12">
    <location>
        <position position="119"/>
    </location>
    <ligand>
        <name>GTP</name>
        <dbReference type="ChEBI" id="CHEBI:37565"/>
    </ligand>
</feature>
<dbReference type="SFLD" id="SFLDG01386">
    <property type="entry name" value="main_SPASM_domain-containing"/>
    <property type="match status" value="1"/>
</dbReference>
<comment type="function">
    <text evidence="12">Catalyzes the cyclization of GTP to (8S)-3',8-cyclo-7,8-dihydroguanosine 5'-triphosphate.</text>
</comment>
<keyword evidence="5 12" id="KW-0547">Nucleotide-binding</keyword>
<dbReference type="PANTHER" id="PTHR22960">
    <property type="entry name" value="MOLYBDOPTERIN COFACTOR SYNTHESIS PROTEIN A"/>
    <property type="match status" value="1"/>
</dbReference>
<keyword evidence="9 12" id="KW-0501">Molybdenum cofactor biosynthesis</keyword>
<evidence type="ECO:0000256" key="12">
    <source>
        <dbReference type="HAMAP-Rule" id="MF_01225"/>
    </source>
</evidence>
<organism evidence="15 16">
    <name type="scientific">Corynebacterium casei LMG S-19264</name>
    <dbReference type="NCBI Taxonomy" id="1285583"/>
    <lineage>
        <taxon>Bacteria</taxon>
        <taxon>Bacillati</taxon>
        <taxon>Actinomycetota</taxon>
        <taxon>Actinomycetes</taxon>
        <taxon>Mycobacteriales</taxon>
        <taxon>Corynebacteriaceae</taxon>
        <taxon>Corynebacterium</taxon>
    </lineage>
</organism>
<evidence type="ECO:0000256" key="4">
    <source>
        <dbReference type="ARBA" id="ARBA00022723"/>
    </source>
</evidence>
<dbReference type="CDD" id="cd01335">
    <property type="entry name" value="Radical_SAM"/>
    <property type="match status" value="1"/>
</dbReference>
<dbReference type="SFLD" id="SFLDS00029">
    <property type="entry name" value="Radical_SAM"/>
    <property type="match status" value="1"/>
</dbReference>
<evidence type="ECO:0000256" key="10">
    <source>
        <dbReference type="ARBA" id="ARBA00023239"/>
    </source>
</evidence>
<feature type="binding site" evidence="12">
    <location>
        <position position="327"/>
    </location>
    <ligand>
        <name>[4Fe-4S] cluster</name>
        <dbReference type="ChEBI" id="CHEBI:49883"/>
        <label>2</label>
        <note>4Fe-4S-substrate</note>
    </ligand>
</feature>
<dbReference type="InterPro" id="IPR058240">
    <property type="entry name" value="rSAM_sf"/>
</dbReference>
<comment type="catalytic activity">
    <reaction evidence="11 12">
        <text>GTP + AH2 + S-adenosyl-L-methionine = (8S)-3',8-cyclo-7,8-dihydroguanosine 5'-triphosphate + 5'-deoxyadenosine + L-methionine + A + H(+)</text>
        <dbReference type="Rhea" id="RHEA:49576"/>
        <dbReference type="ChEBI" id="CHEBI:13193"/>
        <dbReference type="ChEBI" id="CHEBI:15378"/>
        <dbReference type="ChEBI" id="CHEBI:17319"/>
        <dbReference type="ChEBI" id="CHEBI:17499"/>
        <dbReference type="ChEBI" id="CHEBI:37565"/>
        <dbReference type="ChEBI" id="CHEBI:57844"/>
        <dbReference type="ChEBI" id="CHEBI:59789"/>
        <dbReference type="ChEBI" id="CHEBI:131766"/>
        <dbReference type="EC" id="4.1.99.22"/>
    </reaction>
</comment>
<dbReference type="SFLD" id="SFLDG01383">
    <property type="entry name" value="cyclic_pyranopterin_phosphate"/>
    <property type="match status" value="1"/>
</dbReference>
<feature type="binding site" evidence="12">
    <location>
        <position position="81"/>
    </location>
    <ligand>
        <name>S-adenosyl-L-methionine</name>
        <dbReference type="ChEBI" id="CHEBI:59789"/>
    </ligand>
</feature>
<dbReference type="NCBIfam" id="TIGR02666">
    <property type="entry name" value="moaA"/>
    <property type="match status" value="1"/>
</dbReference>
<feature type="binding site" evidence="12">
    <location>
        <position position="75"/>
    </location>
    <ligand>
        <name>[4Fe-4S] cluster</name>
        <dbReference type="ChEBI" id="CHEBI:49883"/>
        <label>1</label>
        <note>4Fe-4S-S-AdoMet</note>
    </ligand>
</feature>
<dbReference type="InterPro" id="IPR010505">
    <property type="entry name" value="MoaA_twitch"/>
</dbReference>
<dbReference type="Pfam" id="PF06463">
    <property type="entry name" value="Mob_synth_C"/>
    <property type="match status" value="1"/>
</dbReference>
<feature type="binding site" evidence="12">
    <location>
        <position position="330"/>
    </location>
    <ligand>
        <name>[4Fe-4S] cluster</name>
        <dbReference type="ChEBI" id="CHEBI:49883"/>
        <label>2</label>
        <note>4Fe-4S-substrate</note>
    </ligand>
</feature>
<keyword evidence="16" id="KW-1185">Reference proteome</keyword>
<evidence type="ECO:0000256" key="7">
    <source>
        <dbReference type="ARBA" id="ARBA00023014"/>
    </source>
</evidence>
<evidence type="ECO:0000313" key="16">
    <source>
        <dbReference type="Proteomes" id="UP000019226"/>
    </source>
</evidence>
<dbReference type="EMBL" id="CP004350">
    <property type="protein sequence ID" value="AHI20308.1"/>
    <property type="molecule type" value="Genomic_DNA"/>
</dbReference>